<dbReference type="Proteomes" id="UP000287168">
    <property type="component" value="Unassembled WGS sequence"/>
</dbReference>
<sequence length="79" mass="8276">MSGARFDWAGLLRAGLAPLAQGGAGLRPEEFWRLTPLELRLMLGRGAGPSALTRAGLAALMADYPDTKERGDAGPGEPE</sequence>
<dbReference type="InterPro" id="IPR011739">
    <property type="entry name" value="GTA_rcc01693"/>
</dbReference>
<protein>
    <submittedName>
        <fullName evidence="1">Phage tail assembly chaperone</fullName>
    </submittedName>
</protein>
<proteinExistence type="predicted"/>
<organism evidence="1 2">
    <name type="scientific">Falsigemmobacter intermedius</name>
    <dbReference type="NCBI Taxonomy" id="1553448"/>
    <lineage>
        <taxon>Bacteria</taxon>
        <taxon>Pseudomonadati</taxon>
        <taxon>Pseudomonadota</taxon>
        <taxon>Alphaproteobacteria</taxon>
        <taxon>Rhodobacterales</taxon>
        <taxon>Paracoccaceae</taxon>
        <taxon>Falsigemmobacter</taxon>
    </lineage>
</organism>
<dbReference type="EMBL" id="SBLC01000002">
    <property type="protein sequence ID" value="RWY44693.1"/>
    <property type="molecule type" value="Genomic_DNA"/>
</dbReference>
<reference evidence="1 2" key="1">
    <citation type="journal article" date="2015" name="Int. J. Syst. Evol. Microbiol.">
        <title>Gemmobacter intermedius sp. nov., isolated from a white stork (Ciconia ciconia).</title>
        <authorList>
            <person name="Kampfer P."/>
            <person name="Jerzak L."/>
            <person name="Wilharm G."/>
            <person name="Golke J."/>
            <person name="Busse H.J."/>
            <person name="Glaeser S.P."/>
        </authorList>
    </citation>
    <scope>NUCLEOTIDE SEQUENCE [LARGE SCALE GENOMIC DNA]</scope>
    <source>
        <strain evidence="1 2">119/4</strain>
    </source>
</reference>
<dbReference type="RefSeq" id="WP_128486492.1">
    <property type="nucleotide sequence ID" value="NZ_JBHLXB010000026.1"/>
</dbReference>
<accession>A0A3S3UNF1</accession>
<evidence type="ECO:0000313" key="2">
    <source>
        <dbReference type="Proteomes" id="UP000287168"/>
    </source>
</evidence>
<dbReference type="AlphaFoldDB" id="A0A3S3UNF1"/>
<name>A0A3S3UNF1_9RHOB</name>
<keyword evidence="2" id="KW-1185">Reference proteome</keyword>
<gene>
    <name evidence="1" type="ORF">EP867_01805</name>
</gene>
<evidence type="ECO:0000313" key="1">
    <source>
        <dbReference type="EMBL" id="RWY44693.1"/>
    </source>
</evidence>
<dbReference type="OrthoDB" id="7582980at2"/>
<dbReference type="InterPro" id="IPR019056">
    <property type="entry name" value="Phage_TAC_6"/>
</dbReference>
<dbReference type="Pfam" id="PF09550">
    <property type="entry name" value="Phage_TAC_6"/>
    <property type="match status" value="1"/>
</dbReference>
<comment type="caution">
    <text evidence="1">The sequence shown here is derived from an EMBL/GenBank/DDBJ whole genome shotgun (WGS) entry which is preliminary data.</text>
</comment>
<dbReference type="NCBIfam" id="TIGR02216">
    <property type="entry name" value="phage_TIGR02216"/>
    <property type="match status" value="1"/>
</dbReference>